<dbReference type="EMBL" id="MTZV01000006">
    <property type="protein sequence ID" value="PCE24096.1"/>
    <property type="molecule type" value="Genomic_DNA"/>
</dbReference>
<sequence>MGLRYILAAACESAVCKLQNVKCKQASVLNPERYIDLPHTLWNGTNRWKILADQVESSIIGVTRQQAALANGVAPLHRYEKREYQPEDARKDLVKLFLADSLKRADRYSFLTTLLIYRGHAPRAVDYPGVFNTDVRDRKVSDGDDA</sequence>
<proteinExistence type="predicted"/>
<dbReference type="AlphaFoldDB" id="A0A2A4EVB1"/>
<gene>
    <name evidence="1" type="ORF">BWP39_30905</name>
</gene>
<organism evidence="1 2">
    <name type="scientific">Paraburkholderia acidicola</name>
    <dbReference type="NCBI Taxonomy" id="1912599"/>
    <lineage>
        <taxon>Bacteria</taxon>
        <taxon>Pseudomonadati</taxon>
        <taxon>Pseudomonadota</taxon>
        <taxon>Betaproteobacteria</taxon>
        <taxon>Burkholderiales</taxon>
        <taxon>Burkholderiaceae</taxon>
        <taxon>Paraburkholderia</taxon>
    </lineage>
</organism>
<protein>
    <submittedName>
        <fullName evidence="1">Uncharacterized protein</fullName>
    </submittedName>
</protein>
<name>A0A2A4EVB1_9BURK</name>
<comment type="caution">
    <text evidence="1">The sequence shown here is derived from an EMBL/GenBank/DDBJ whole genome shotgun (WGS) entry which is preliminary data.</text>
</comment>
<accession>A0A2A4EVB1</accession>
<dbReference type="Proteomes" id="UP000218022">
    <property type="component" value="Unassembled WGS sequence"/>
</dbReference>
<evidence type="ECO:0000313" key="1">
    <source>
        <dbReference type="EMBL" id="PCE24096.1"/>
    </source>
</evidence>
<evidence type="ECO:0000313" key="2">
    <source>
        <dbReference type="Proteomes" id="UP000218022"/>
    </source>
</evidence>
<reference evidence="1 2" key="1">
    <citation type="submission" date="2017-01" db="EMBL/GenBank/DDBJ databases">
        <title>Whole-Genome Shotgun Sequencing of Two beta-Proteobacterial Species in Search of the Bulgecin Biosynthetic Cluster.</title>
        <authorList>
            <person name="Horsman M.E."/>
            <person name="Marous D.R."/>
            <person name="Li R."/>
            <person name="Oliver R.A."/>
            <person name="Byun B."/>
            <person name="Emrich S.J."/>
            <person name="Boggess B."/>
            <person name="Townsend C.A."/>
            <person name="Mobashery S."/>
        </authorList>
    </citation>
    <scope>NUCLEOTIDE SEQUENCE [LARGE SCALE GENOMIC DNA]</scope>
    <source>
        <strain evidence="1 2">ATCC 31363</strain>
    </source>
</reference>